<feature type="transmembrane region" description="Helical" evidence="1">
    <location>
        <begin position="93"/>
        <end position="113"/>
    </location>
</feature>
<keyword evidence="1" id="KW-0472">Membrane</keyword>
<evidence type="ECO:0000313" key="3">
    <source>
        <dbReference type="Proteomes" id="UP000005104"/>
    </source>
</evidence>
<accession>H5Y0X3</accession>
<evidence type="ECO:0000313" key="2">
    <source>
        <dbReference type="EMBL" id="EHQ87341.1"/>
    </source>
</evidence>
<feature type="transmembrane region" description="Helical" evidence="1">
    <location>
        <begin position="56"/>
        <end position="81"/>
    </location>
</feature>
<name>H5Y0X3_9FIRM</name>
<dbReference type="RefSeq" id="WP_007778095.1">
    <property type="nucleotide sequence ID" value="NZ_CM001441.1"/>
</dbReference>
<evidence type="ECO:0000256" key="1">
    <source>
        <dbReference type="SAM" id="Phobius"/>
    </source>
</evidence>
<organism evidence="2 3">
    <name type="scientific">Desulfosporosinus youngiae DSM 17734</name>
    <dbReference type="NCBI Taxonomy" id="768710"/>
    <lineage>
        <taxon>Bacteria</taxon>
        <taxon>Bacillati</taxon>
        <taxon>Bacillota</taxon>
        <taxon>Clostridia</taxon>
        <taxon>Eubacteriales</taxon>
        <taxon>Desulfitobacteriaceae</taxon>
        <taxon>Desulfosporosinus</taxon>
    </lineage>
</organism>
<dbReference type="Proteomes" id="UP000005104">
    <property type="component" value="Chromosome"/>
</dbReference>
<keyword evidence="3" id="KW-1185">Reference proteome</keyword>
<dbReference type="eggNOG" id="ENOG5032TCA">
    <property type="taxonomic scope" value="Bacteria"/>
</dbReference>
<gene>
    <name evidence="2" type="ORF">DesyoDRAFT_0114</name>
</gene>
<dbReference type="HOGENOM" id="CLU_147903_0_0_9"/>
<keyword evidence="1" id="KW-0812">Transmembrane</keyword>
<sequence>MRKVSELVKFLKDPHTKKVQHYKERYQELDELSDVAVDIGDAEAYKSLQTEMREVFFDYLTAVVVDSIYKLVPHVLIILVISLRWPTITIPFVSWQVSIIGAYIVMYILFHLGKSLVKRIKSRLDKFGEVGFIRGSEVTKIQ</sequence>
<dbReference type="STRING" id="768710.DesyoDRAFT_0114"/>
<dbReference type="OrthoDB" id="1807841at2"/>
<dbReference type="EMBL" id="CM001441">
    <property type="protein sequence ID" value="EHQ87341.1"/>
    <property type="molecule type" value="Genomic_DNA"/>
</dbReference>
<reference evidence="2 3" key="1">
    <citation type="submission" date="2011-11" db="EMBL/GenBank/DDBJ databases">
        <title>The Noncontiguous Finished genome of Desulfosporosinus youngiae DSM 17734.</title>
        <authorList>
            <consortium name="US DOE Joint Genome Institute (JGI-PGF)"/>
            <person name="Lucas S."/>
            <person name="Han J."/>
            <person name="Lapidus A."/>
            <person name="Cheng J.-F."/>
            <person name="Goodwin L."/>
            <person name="Pitluck S."/>
            <person name="Peters L."/>
            <person name="Ovchinnikova G."/>
            <person name="Lu M."/>
            <person name="Land M.L."/>
            <person name="Hauser L."/>
            <person name="Pester M."/>
            <person name="Spring S."/>
            <person name="Ollivier B."/>
            <person name="Rattei T."/>
            <person name="Klenk H.-P."/>
            <person name="Wagner M."/>
            <person name="Loy A."/>
            <person name="Woyke T.J."/>
        </authorList>
    </citation>
    <scope>NUCLEOTIDE SEQUENCE [LARGE SCALE GENOMIC DNA]</scope>
    <source>
        <strain evidence="2 3">DSM 17734</strain>
    </source>
</reference>
<proteinExistence type="predicted"/>
<dbReference type="AlphaFoldDB" id="H5Y0X3"/>
<protein>
    <submittedName>
        <fullName evidence="2">Uncharacterized protein</fullName>
    </submittedName>
</protein>
<keyword evidence="1" id="KW-1133">Transmembrane helix</keyword>